<dbReference type="EMBL" id="KT804738">
    <property type="protein sequence ID" value="AMM72788.1"/>
    <property type="molecule type" value="Genomic_DNA"/>
</dbReference>
<reference evidence="1 2" key="1">
    <citation type="journal article" date="2016" name="Apoptosis">
        <title>GSIV serine/threonine kinase can induce apoptotic cell death via p53 and pro-apoptotic gene Bax upregulation in fish cells.</title>
        <authorList>
            <person name="Reshi L."/>
            <person name="Wu H.C."/>
            <person name="Wu J.L."/>
            <person name="Wang H.V."/>
            <person name="Hong J.R."/>
        </authorList>
    </citation>
    <scope>NUCLEOTIDE SEQUENCE [LARGE SCALE GENOMIC DNA]</scope>
    <source>
        <strain evidence="1">GSIV-K1</strain>
    </source>
</reference>
<accession>A0A140GBE9</accession>
<reference evidence="1 2" key="2">
    <citation type="journal article" date="2016" name="Genome Announc.">
        <title>Complete Genome Sequence of a Giant Sea Perch Iridovirus in Kaohsiung, Taiwan.</title>
        <authorList>
            <person name="Wen C.M."/>
            <person name="Hong J.R."/>
        </authorList>
    </citation>
    <scope>NUCLEOTIDE SEQUENCE [LARGE SCALE GENOMIC DNA]</scope>
    <source>
        <strain evidence="1">GSIV-K1</strain>
    </source>
</reference>
<evidence type="ECO:0000313" key="1">
    <source>
        <dbReference type="EMBL" id="AMM72788.1"/>
    </source>
</evidence>
<sequence>MRDGNACGLMTRSGTTPSAVNGISHWSYIMPHVPFWAVNDANLSPISGMRILRSLILTHLHPSAMLNTNLSSK</sequence>
<protein>
    <submittedName>
        <fullName evidence="1">ORF039L</fullName>
    </submittedName>
</protein>
<evidence type="ECO:0000313" key="2">
    <source>
        <dbReference type="Proteomes" id="UP000160611"/>
    </source>
</evidence>
<dbReference type="Proteomes" id="UP000160611">
    <property type="component" value="Segment"/>
</dbReference>
<proteinExistence type="predicted"/>
<organism evidence="1 2">
    <name type="scientific">Giant seaperch iridovirus</name>
    <name type="common">GSIV</name>
    <dbReference type="NCBI Taxonomy" id="176655"/>
    <lineage>
        <taxon>Viruses</taxon>
        <taxon>Varidnaviria</taxon>
        <taxon>Bamfordvirae</taxon>
        <taxon>Nucleocytoviricota</taxon>
        <taxon>Megaviricetes</taxon>
        <taxon>Pimascovirales</taxon>
        <taxon>Pimascovirales incertae sedis</taxon>
        <taxon>Iridoviridae</taxon>
        <taxon>Alphairidovirinae</taxon>
        <taxon>Megalocytivirus</taxon>
        <taxon>Megalocytivirus pagrus1</taxon>
        <taxon>Infectious spleen and kidney necrosis virus</taxon>
    </lineage>
</organism>
<name>A0A140GBE9_GSIV</name>